<accession>A0AA92L4R8</accession>
<evidence type="ECO:0000313" key="1">
    <source>
        <dbReference type="EMBL" id="QQR29456.1"/>
    </source>
</evidence>
<proteinExistence type="predicted"/>
<reference evidence="1 2" key="1">
    <citation type="submission" date="2020-11" db="EMBL/GenBank/DDBJ databases">
        <title>Closed and high quality bacterial genomes of the OMM12 community.</title>
        <authorList>
            <person name="Marbouty M."/>
            <person name="Lamy-Besnier Q."/>
            <person name="Debarbieux L."/>
            <person name="Koszul R."/>
        </authorList>
    </citation>
    <scope>NUCLEOTIDE SEQUENCE [LARGE SCALE GENOMIC DNA]</scope>
    <source>
        <strain evidence="1 2">KB18</strain>
    </source>
</reference>
<name>A0AA92L4R8_9FIRM</name>
<dbReference type="Proteomes" id="UP000596035">
    <property type="component" value="Chromosome"/>
</dbReference>
<evidence type="ECO:0000313" key="2">
    <source>
        <dbReference type="Proteomes" id="UP000596035"/>
    </source>
</evidence>
<dbReference type="AlphaFoldDB" id="A0AA92L4R8"/>
<protein>
    <submittedName>
        <fullName evidence="1">YkgJ family cysteine cluster protein</fullName>
    </submittedName>
</protein>
<organism evidence="1 2">
    <name type="scientific">Acutalibacter muris</name>
    <dbReference type="NCBI Taxonomy" id="1796620"/>
    <lineage>
        <taxon>Bacteria</taxon>
        <taxon>Bacillati</taxon>
        <taxon>Bacillota</taxon>
        <taxon>Clostridia</taxon>
        <taxon>Eubacteriales</taxon>
        <taxon>Acutalibacteraceae</taxon>
        <taxon>Acutalibacter</taxon>
    </lineage>
</organism>
<sequence>MFTIKRSTCLNTLDAYRLAKYLRGRGQSVTCLDEIFVRYAEPVPLDKSGYTVYMLKTTGPDDACIFLKDNRCTIQQAKPTACRLYPFVAEPTPDGGCKFLLSMEQNHHFKGGQVQAGRWMKKYFSPEDREFMRIDIGSAPVIALLMRKVPALEQKRAIMQYLWYRFSDFDLDRPLVEQYRQNTIKLVAALKEMQEVST</sequence>
<dbReference type="RefSeq" id="WP_157130587.1">
    <property type="nucleotide sequence ID" value="NZ_CP021422.1"/>
</dbReference>
<dbReference type="EMBL" id="CP065321">
    <property type="protein sequence ID" value="QQR29456.1"/>
    <property type="molecule type" value="Genomic_DNA"/>
</dbReference>
<gene>
    <name evidence="1" type="ORF">I5Q82_15645</name>
</gene>